<feature type="domain" description="Bacterial Ig" evidence="1">
    <location>
        <begin position="168"/>
        <end position="249"/>
    </location>
</feature>
<feature type="domain" description="Bacterial Ig" evidence="1">
    <location>
        <begin position="2"/>
        <end position="76"/>
    </location>
</feature>
<name>W7D0E6_9LIST</name>
<comment type="caution">
    <text evidence="2">The sequence shown here is derived from an EMBL/GenBank/DDBJ whole genome shotgun (WGS) entry which is preliminary data.</text>
</comment>
<feature type="domain" description="Bacterial Ig" evidence="1">
    <location>
        <begin position="83"/>
        <end position="164"/>
    </location>
</feature>
<reference evidence="2 3" key="1">
    <citation type="journal article" date="2014" name="Int. J. Syst. Evol. Microbiol.">
        <title>Listeria floridensis sp. nov., Listeria aquatica sp. nov., Listeria cornellensis sp. nov., Listeria riparia sp. nov. and Listeria grandensis sp. nov., from agricultural and natural environments.</title>
        <authorList>
            <person name="den Bakker H.C."/>
            <person name="Warchocki S."/>
            <person name="Wright E.M."/>
            <person name="Allred A.F."/>
            <person name="Ahlstrom C."/>
            <person name="Manuel C.S."/>
            <person name="Stasiewicz M.J."/>
            <person name="Burrell A."/>
            <person name="Roof S."/>
            <person name="Strawn L."/>
            <person name="Fortes E.D."/>
            <person name="Nightingale K.K."/>
            <person name="Kephart D."/>
            <person name="Wiedmann M."/>
        </authorList>
    </citation>
    <scope>NUCLEOTIDE SEQUENCE [LARGE SCALE GENOMIC DNA]</scope>
    <source>
        <strain evidence="2 3">FSL S10-1204</strain>
    </source>
</reference>
<feature type="domain" description="Bacterial Ig" evidence="1">
    <location>
        <begin position="341"/>
        <end position="423"/>
    </location>
</feature>
<dbReference type="Pfam" id="PF20622">
    <property type="entry name" value="Big_15"/>
    <property type="match status" value="5"/>
</dbReference>
<dbReference type="EMBL" id="AODL01000035">
    <property type="protein sequence ID" value="EUJ42662.1"/>
    <property type="molecule type" value="Genomic_DNA"/>
</dbReference>
<dbReference type="PATRIC" id="fig|1265816.5.peg.3136"/>
<dbReference type="AlphaFoldDB" id="W7D0E6"/>
<evidence type="ECO:0000313" key="2">
    <source>
        <dbReference type="EMBL" id="EUJ42662.1"/>
    </source>
</evidence>
<dbReference type="Proteomes" id="UP000019248">
    <property type="component" value="Unassembled WGS sequence"/>
</dbReference>
<sequence>MYYIGKDNYVTGKLSGQVAKFSLTVNGVEYSKVNVTAAPDFKYYANSLIKNVSDIVKVNAYDANGRLLDSKPLSITTYQGEEGKITSAAPFKLGKDSYVTGAYTGDVRKVELQVNGVALQRINVLDGIIKYYAKANIAKATDEVKLVGFNAAGVAVSTKPITITTTDGSVTANPFALGKDGYVTGAYTGDVAKISLTVNGVKQSTISVPAGSEFKYYAKTLIKNASDVVVLTAYDTIGGVLSTVNIAIDNSTTMTSGTVTPNTFKIGTNSYVDGTYTGDVAKVELEVNGIKYGQIPATGNTIHYFAASLITQTSDLVKVNVYDTAGKQLDSKLVSLTAPTGTVTAANAKVGDSYLSGTATGDVTKVTLSVNGTVQSSVAFVQADKSYRYYIKNLNLKPTDDVKIVGMDARGNTLNISDVTINN</sequence>
<feature type="domain" description="Bacterial Ig" evidence="1">
    <location>
        <begin position="257"/>
        <end position="337"/>
    </location>
</feature>
<protein>
    <submittedName>
        <fullName evidence="2">Cell wall anchor domain-containing protein</fullName>
    </submittedName>
</protein>
<gene>
    <name evidence="2" type="ORF">PRIP_15869</name>
</gene>
<evidence type="ECO:0000313" key="3">
    <source>
        <dbReference type="Proteomes" id="UP000019248"/>
    </source>
</evidence>
<dbReference type="InterPro" id="IPR046746">
    <property type="entry name" value="Big_15"/>
</dbReference>
<organism evidence="2 3">
    <name type="scientific">Listeria riparia FSL S10-1204</name>
    <dbReference type="NCBI Taxonomy" id="1265816"/>
    <lineage>
        <taxon>Bacteria</taxon>
        <taxon>Bacillati</taxon>
        <taxon>Bacillota</taxon>
        <taxon>Bacilli</taxon>
        <taxon>Bacillales</taxon>
        <taxon>Listeriaceae</taxon>
        <taxon>Listeria</taxon>
    </lineage>
</organism>
<keyword evidence="3" id="KW-1185">Reference proteome</keyword>
<evidence type="ECO:0000259" key="1">
    <source>
        <dbReference type="Pfam" id="PF20622"/>
    </source>
</evidence>
<proteinExistence type="predicted"/>
<dbReference type="OrthoDB" id="1650483at2"/>
<accession>W7D0E6</accession>